<dbReference type="GeneID" id="39420270"/>
<accession>A0A484I5V0</accession>
<sequence>MKKTPLWHNNRIKIPLLLSISMVVFSMVIVPTFDELYANTISNSTNTISNSTNLAANMTSDPDNQNGTIASFPGSIDSDRRHMPV</sequence>
<organism evidence="3 4">
    <name type="scientific">Candidatus Nitrosocosmicus franklandianus</name>
    <dbReference type="NCBI Taxonomy" id="1798806"/>
    <lineage>
        <taxon>Archaea</taxon>
        <taxon>Nitrososphaerota</taxon>
        <taxon>Nitrososphaeria</taxon>
        <taxon>Nitrososphaerales</taxon>
        <taxon>Nitrososphaeraceae</taxon>
        <taxon>Candidatus Nitrosocosmicus</taxon>
    </lineage>
</organism>
<evidence type="ECO:0000256" key="2">
    <source>
        <dbReference type="SAM" id="Phobius"/>
    </source>
</evidence>
<reference evidence="3 4" key="1">
    <citation type="submission" date="2019-02" db="EMBL/GenBank/DDBJ databases">
        <authorList>
            <person name="Lehtovirta-Morley E L."/>
        </authorList>
    </citation>
    <scope>NUCLEOTIDE SEQUENCE [LARGE SCALE GENOMIC DNA]</scope>
    <source>
        <strain evidence="3">NFRAN1</strain>
    </source>
</reference>
<gene>
    <name evidence="3" type="ORF">NFRAN_0777</name>
</gene>
<name>A0A484I5V0_9ARCH</name>
<keyword evidence="2" id="KW-1133">Transmembrane helix</keyword>
<keyword evidence="4" id="KW-1185">Reference proteome</keyword>
<evidence type="ECO:0000256" key="1">
    <source>
        <dbReference type="SAM" id="MobiDB-lite"/>
    </source>
</evidence>
<feature type="compositionally biased region" description="Polar residues" evidence="1">
    <location>
        <begin position="54"/>
        <end position="69"/>
    </location>
</feature>
<protein>
    <submittedName>
        <fullName evidence="3">Uncharacterized protein</fullName>
    </submittedName>
</protein>
<dbReference type="KEGG" id="nfn:NFRAN_0777"/>
<dbReference type="RefSeq" id="WP_134483064.1">
    <property type="nucleotide sequence ID" value="NZ_LR216287.1"/>
</dbReference>
<proteinExistence type="predicted"/>
<keyword evidence="2" id="KW-0812">Transmembrane</keyword>
<dbReference type="Proteomes" id="UP000294299">
    <property type="component" value="Chromosome NFRAN"/>
</dbReference>
<evidence type="ECO:0000313" key="3">
    <source>
        <dbReference type="EMBL" id="VFJ13099.1"/>
    </source>
</evidence>
<dbReference type="EMBL" id="LR216287">
    <property type="protein sequence ID" value="VFJ13099.1"/>
    <property type="molecule type" value="Genomic_DNA"/>
</dbReference>
<dbReference type="AlphaFoldDB" id="A0A484I5V0"/>
<evidence type="ECO:0000313" key="4">
    <source>
        <dbReference type="Proteomes" id="UP000294299"/>
    </source>
</evidence>
<feature type="region of interest" description="Disordered" evidence="1">
    <location>
        <begin position="53"/>
        <end position="85"/>
    </location>
</feature>
<keyword evidence="2" id="KW-0472">Membrane</keyword>
<feature type="transmembrane region" description="Helical" evidence="2">
    <location>
        <begin position="12"/>
        <end position="33"/>
    </location>
</feature>